<evidence type="ECO:0000256" key="1">
    <source>
        <dbReference type="ARBA" id="ARBA00004255"/>
    </source>
</evidence>
<evidence type="ECO:0000256" key="2">
    <source>
        <dbReference type="ARBA" id="ARBA00017024"/>
    </source>
</evidence>
<evidence type="ECO:0000256" key="11">
    <source>
        <dbReference type="ARBA" id="ARBA00030841"/>
    </source>
</evidence>
<keyword evidence="10 12" id="KW-0968">Cytoplasmic vesicle</keyword>
<dbReference type="Pfam" id="PF14806">
    <property type="entry name" value="Coatomer_b_Cpla"/>
    <property type="match status" value="1"/>
</dbReference>
<dbReference type="SUPFAM" id="SSF48371">
    <property type="entry name" value="ARM repeat"/>
    <property type="match status" value="1"/>
</dbReference>
<dbReference type="PANTHER" id="PTHR10635:SF0">
    <property type="entry name" value="COATOMER SUBUNIT BETA"/>
    <property type="match status" value="1"/>
</dbReference>
<dbReference type="InterPro" id="IPR011710">
    <property type="entry name" value="Coatomer_bsu_C"/>
</dbReference>
<dbReference type="PIRSF" id="PIRSF005727">
    <property type="entry name" value="Coatomer_beta_subunit"/>
    <property type="match status" value="1"/>
</dbReference>
<keyword evidence="4 12" id="KW-0963">Cytoplasm</keyword>
<keyword evidence="5" id="KW-0677">Repeat</keyword>
<dbReference type="InterPro" id="IPR016460">
    <property type="entry name" value="COPB1"/>
</dbReference>
<dbReference type="GO" id="GO:0006888">
    <property type="term" value="P:endoplasmic reticulum to Golgi vesicle-mediated transport"/>
    <property type="evidence" value="ECO:0007669"/>
    <property type="project" value="TreeGrafter"/>
</dbReference>
<dbReference type="PANTHER" id="PTHR10635">
    <property type="entry name" value="COATOMER SUBUNIT BETA"/>
    <property type="match status" value="1"/>
</dbReference>
<dbReference type="GO" id="GO:0030126">
    <property type="term" value="C:COPI vesicle coat"/>
    <property type="evidence" value="ECO:0007669"/>
    <property type="project" value="InterPro"/>
</dbReference>
<feature type="domain" description="Coatomer beta subunit appendage platform" evidence="15">
    <location>
        <begin position="815"/>
        <end position="961"/>
    </location>
</feature>
<gene>
    <name evidence="16" type="ORF">M514_05996</name>
</gene>
<comment type="subunit">
    <text evidence="12">Oligomeric complex that consists of at least the alpha, beta, beta', gamma, delta, epsilon and zeta subunits.</text>
</comment>
<evidence type="ECO:0000256" key="6">
    <source>
        <dbReference type="ARBA" id="ARBA00022892"/>
    </source>
</evidence>
<name>A0A085MW35_9BILA</name>
<sequence>MATGLLEQPCYVFIAKPSDADLQPNEMQIRESLEHGSLSSKIETLKKLIFAVLNGEKLSSTVLMYVIRFCLPSQDHLMKKLLLVFWEIVPKTTADGKLMQEMILVCDAYRKDLQHPNEFVRGSTLRFLCRLKEPELIEPLMPSIRSCLEYRHSYVRRNAVLAAFTIYKNFDFLIPDAPELMHSFLETEQDASCKRNAFMMLLHADRRLALDYLSTCIEQSPGLAVQVTLFSDILQLIIVQLIYAVCMANPAEVTRFIRCVYNLLQSNSSAVRYEAASVLISLTSSPAAIRASLNTFVELINKEGDNNVKLIVIDRLVELRQNPAVDKVLQDVVMDLLRVLQCQDLEVQKRTLNLVYDLVTTRNVEEVIAYLRKEIAKTVGTSSLDDTEKYRQVLVKTIHSIAVRFPEVANAVVPALIELLGDAKEIAAVEVLVFIREAVFSIPALRQSAVDHLLEVFPSMQNANSLRFALWILCEYCQIRQEIEKFVSLLRQSFGKLPANKEDDEENVEVQTMATSRQLLNPDGTYTMHTALSAVPDRTSKKALLRKLLYDGDFFFFASLASMLTKVAFRYCQLAQNSVDRNRLLSEIMFIEACVLQFGQNGFAKCKLSTGDSERIKVCLKLIADQNVDLAEMFLDECRQSLGILLATNKETQKERSAIGKVEEPLSQPDEVVGFSQLQMKSDLSAKENLFDQSLSQALGQQKKAEKFTIASTKLDNITQLSGFSDPVYAEALITLSNYDITLDCLIVNQTGDTLESLTLELATLGDLKLVDKPSPITLAPHDFATMKTSIKVSSTENGVIFGTLSYDVHGATGDRNCIYLNDIHVNIMDYITPVLCSDEEFRQMWSEFEWENKPYLLVMSLFMLVIFEQVAVMTTLSDLREYLSYLVKHTNMRCLTPDEVLSGESGFLAANLYARSVFGEDALANLSIEKATADQQSPVVGHIRIRAKSQGMALSLGDRISRVQKAHVLGYENS</sequence>
<dbReference type="GO" id="GO:0005198">
    <property type="term" value="F:structural molecule activity"/>
    <property type="evidence" value="ECO:0007669"/>
    <property type="project" value="InterPro"/>
</dbReference>
<dbReference type="Gene3D" id="1.25.10.10">
    <property type="entry name" value="Leucine-rich Repeat Variant"/>
    <property type="match status" value="1"/>
</dbReference>
<evidence type="ECO:0000259" key="13">
    <source>
        <dbReference type="Pfam" id="PF01602"/>
    </source>
</evidence>
<comment type="subcellular location">
    <subcellularLocation>
        <location evidence="12">Cytoplasm</location>
    </subcellularLocation>
    <subcellularLocation>
        <location evidence="1 12">Golgi apparatus membrane</location>
        <topology evidence="1 12">Peripheral membrane protein</topology>
        <orientation evidence="1 12">Cytoplasmic side</orientation>
    </subcellularLocation>
    <subcellularLocation>
        <location evidence="12">Cytoplasmic vesicle</location>
        <location evidence="12">COPI-coated vesicle membrane</location>
        <topology evidence="12">Peripheral membrane protein</topology>
        <orientation evidence="12">Cytoplasmic side</orientation>
    </subcellularLocation>
</comment>
<dbReference type="InterPro" id="IPR029446">
    <property type="entry name" value="COPB1_appendage_platform_dom"/>
</dbReference>
<dbReference type="GO" id="GO:0000139">
    <property type="term" value="C:Golgi membrane"/>
    <property type="evidence" value="ECO:0007669"/>
    <property type="project" value="UniProtKB-SubCell"/>
</dbReference>
<keyword evidence="8 12" id="KW-0333">Golgi apparatus</keyword>
<proteinExistence type="predicted"/>
<dbReference type="InterPro" id="IPR016024">
    <property type="entry name" value="ARM-type_fold"/>
</dbReference>
<reference evidence="16" key="1">
    <citation type="journal article" date="2014" name="Nat. Genet.">
        <title>Genome and transcriptome of the porcine whipworm Trichuris suis.</title>
        <authorList>
            <person name="Jex A.R."/>
            <person name="Nejsum P."/>
            <person name="Schwarz E.M."/>
            <person name="Hu L."/>
            <person name="Young N.D."/>
            <person name="Hall R.S."/>
            <person name="Korhonen P.K."/>
            <person name="Liao S."/>
            <person name="Thamsborg S."/>
            <person name="Xia J."/>
            <person name="Xu P."/>
            <person name="Wang S."/>
            <person name="Scheerlinck J.P."/>
            <person name="Hofmann A."/>
            <person name="Sternberg P.W."/>
            <person name="Wang J."/>
            <person name="Gasser R.B."/>
        </authorList>
    </citation>
    <scope>NUCLEOTIDE SEQUENCE [LARGE SCALE GENOMIC DNA]</scope>
    <source>
        <strain evidence="16">DCEP-RM93F</strain>
    </source>
</reference>
<comment type="function">
    <text evidence="12">The coatomer is a cytosolic protein complex that binds to dilysine motifs and reversibly associates with Golgi non-clathrin-coated vesicles, which further mediate biosynthetic protein transport from the ER, via the Golgi up to the trans Golgi network. Coatomer complex is required for budding from Golgi membranes, and is essential for the retrograde Golgi-to-ER transport of dilysine-tagged proteins.</text>
</comment>
<keyword evidence="6 12" id="KW-0931">ER-Golgi transport</keyword>
<evidence type="ECO:0000256" key="12">
    <source>
        <dbReference type="PIRNR" id="PIRNR005727"/>
    </source>
</evidence>
<dbReference type="GO" id="GO:0006886">
    <property type="term" value="P:intracellular protein transport"/>
    <property type="evidence" value="ECO:0007669"/>
    <property type="project" value="InterPro"/>
</dbReference>
<evidence type="ECO:0000256" key="4">
    <source>
        <dbReference type="ARBA" id="ARBA00022490"/>
    </source>
</evidence>
<evidence type="ECO:0000259" key="14">
    <source>
        <dbReference type="Pfam" id="PF07718"/>
    </source>
</evidence>
<evidence type="ECO:0000256" key="8">
    <source>
        <dbReference type="ARBA" id="ARBA00023034"/>
    </source>
</evidence>
<dbReference type="InterPro" id="IPR002553">
    <property type="entry name" value="Clathrin/coatomer_adapt-like_N"/>
</dbReference>
<feature type="domain" description="Clathrin/coatomer adaptor adaptin-like N-terminal" evidence="13">
    <location>
        <begin position="26"/>
        <end position="501"/>
    </location>
</feature>
<evidence type="ECO:0000259" key="15">
    <source>
        <dbReference type="Pfam" id="PF14806"/>
    </source>
</evidence>
<keyword evidence="3 12" id="KW-0813">Transport</keyword>
<keyword evidence="9 12" id="KW-0472">Membrane</keyword>
<evidence type="ECO:0000256" key="7">
    <source>
        <dbReference type="ARBA" id="ARBA00022927"/>
    </source>
</evidence>
<dbReference type="GO" id="GO:0006891">
    <property type="term" value="P:intra-Golgi vesicle-mediated transport"/>
    <property type="evidence" value="ECO:0007669"/>
    <property type="project" value="TreeGrafter"/>
</dbReference>
<evidence type="ECO:0000256" key="9">
    <source>
        <dbReference type="ARBA" id="ARBA00023136"/>
    </source>
</evidence>
<evidence type="ECO:0000256" key="10">
    <source>
        <dbReference type="ARBA" id="ARBA00023329"/>
    </source>
</evidence>
<evidence type="ECO:0000256" key="5">
    <source>
        <dbReference type="ARBA" id="ARBA00022737"/>
    </source>
</evidence>
<dbReference type="Pfam" id="PF07718">
    <property type="entry name" value="Coatamer_beta_C"/>
    <property type="match status" value="1"/>
</dbReference>
<dbReference type="Proteomes" id="UP000030758">
    <property type="component" value="Unassembled WGS sequence"/>
</dbReference>
<accession>A0A085MW35</accession>
<feature type="domain" description="Coatomer beta subunit C-terminal" evidence="14">
    <location>
        <begin position="669"/>
        <end position="808"/>
    </location>
</feature>
<protein>
    <recommendedName>
        <fullName evidence="2 12">Coatomer subunit beta</fullName>
    </recommendedName>
    <alternativeName>
        <fullName evidence="11 12">Beta-coat protein</fullName>
    </alternativeName>
</protein>
<evidence type="ECO:0000313" key="16">
    <source>
        <dbReference type="EMBL" id="KFD61431.1"/>
    </source>
</evidence>
<dbReference type="InterPro" id="IPR011989">
    <property type="entry name" value="ARM-like"/>
</dbReference>
<keyword evidence="7 12" id="KW-0653">Protein transport</keyword>
<dbReference type="Pfam" id="PF01602">
    <property type="entry name" value="Adaptin_N"/>
    <property type="match status" value="1"/>
</dbReference>
<evidence type="ECO:0000256" key="3">
    <source>
        <dbReference type="ARBA" id="ARBA00022448"/>
    </source>
</evidence>
<organism evidence="16">
    <name type="scientific">Trichuris suis</name>
    <name type="common">pig whipworm</name>
    <dbReference type="NCBI Taxonomy" id="68888"/>
    <lineage>
        <taxon>Eukaryota</taxon>
        <taxon>Metazoa</taxon>
        <taxon>Ecdysozoa</taxon>
        <taxon>Nematoda</taxon>
        <taxon>Enoplea</taxon>
        <taxon>Dorylaimia</taxon>
        <taxon>Trichinellida</taxon>
        <taxon>Trichuridae</taxon>
        <taxon>Trichuris</taxon>
    </lineage>
</organism>
<dbReference type="AlphaFoldDB" id="A0A085MW35"/>
<dbReference type="EMBL" id="KL367623">
    <property type="protein sequence ID" value="KFD61431.1"/>
    <property type="molecule type" value="Genomic_DNA"/>
</dbReference>